<keyword evidence="10" id="KW-1185">Reference proteome</keyword>
<dbReference type="Proteomes" id="UP001318860">
    <property type="component" value="Unassembled WGS sequence"/>
</dbReference>
<keyword evidence="3" id="KW-0378">Hydrolase</keyword>
<comment type="caution">
    <text evidence="9">The sequence shown here is derived from an EMBL/GenBank/DDBJ whole genome shotgun (WGS) entry which is preliminary data.</text>
</comment>
<feature type="region of interest" description="Disordered" evidence="7">
    <location>
        <begin position="392"/>
        <end position="417"/>
    </location>
</feature>
<accession>A0ABR0U2G9</accession>
<keyword evidence="4" id="KW-0472">Membrane</keyword>
<dbReference type="PANTHER" id="PTHR45738">
    <property type="entry name" value="POLYPHOSPHOINOSITIDE PHOSPHATASE"/>
    <property type="match status" value="1"/>
</dbReference>
<organism evidence="9 10">
    <name type="scientific">Rehmannia glutinosa</name>
    <name type="common">Chinese foxglove</name>
    <dbReference type="NCBI Taxonomy" id="99300"/>
    <lineage>
        <taxon>Eukaryota</taxon>
        <taxon>Viridiplantae</taxon>
        <taxon>Streptophyta</taxon>
        <taxon>Embryophyta</taxon>
        <taxon>Tracheophyta</taxon>
        <taxon>Spermatophyta</taxon>
        <taxon>Magnoliopsida</taxon>
        <taxon>eudicotyledons</taxon>
        <taxon>Gunneridae</taxon>
        <taxon>Pentapetalae</taxon>
        <taxon>asterids</taxon>
        <taxon>lamiids</taxon>
        <taxon>Lamiales</taxon>
        <taxon>Orobanchaceae</taxon>
        <taxon>Rehmannieae</taxon>
        <taxon>Rehmannia</taxon>
    </lineage>
</organism>
<evidence type="ECO:0000256" key="7">
    <source>
        <dbReference type="SAM" id="MobiDB-lite"/>
    </source>
</evidence>
<feature type="compositionally biased region" description="Polar residues" evidence="7">
    <location>
        <begin position="9"/>
        <end position="22"/>
    </location>
</feature>
<evidence type="ECO:0000256" key="3">
    <source>
        <dbReference type="ARBA" id="ARBA00022801"/>
    </source>
</evidence>
<feature type="region of interest" description="Disordered" evidence="7">
    <location>
        <begin position="1"/>
        <end position="39"/>
    </location>
</feature>
<comment type="subcellular location">
    <subcellularLocation>
        <location evidence="1">Vacuole membrane</location>
        <topology evidence="1">Peripheral membrane protein</topology>
    </subcellularLocation>
</comment>
<evidence type="ECO:0000256" key="2">
    <source>
        <dbReference type="ARBA" id="ARBA00022554"/>
    </source>
</evidence>
<sequence length="754" mass="84822">MAKPEKPKSNSVNLPPSFGSHNSKIHPADDPESPPDPNSYSLEKFRLYETRARFYLIGSDRNKKFFRVLKIDRMEPSELNISEDPVVYPPQEVKSLLQRISEGNRATGGLSFVAKVYGIVGCIRFLESYYLILVTKRRQIGCICGHAIYSIDESQIITVPHVSVQTDVAHSKTELRYLKRGVNDHGRVANDVETEQIVLDEEAGSCKGKMSSVVQMRVLSLFSGHKKLQDSALNLILYMTLFFLLEVQRYDPTYEATKQHFEDLARRYGNPIIVLNLIKTVEKRPREMMLRREFANAVGYLNQIFPEENHLKFIHWDFHKFAKSKSANVLAVLGGVASQALDLTGFYYSGKPLVVKRRASQLARTSTGRESSLRDLRTNSVELSRVSGGTDTLIKQDKESESSQQSQKEINGNSAPRFQSGVLRTNCIDCLDRTNVAQYAYGLAALGRQLHALGLTDNPKVDSDSSIAAALMDMYQSMGDALAQQYGGSAAHNTVFPERQGKWKATTQSREFLKSIKRYYSNAYTDGEKQDAINLFLGYFQPQEGKPALWELDSDYYLHVSGIGDDLVPDSEIQLKSPNWLFGQRKYEDNSSALKLTSSEVANGGAHGEKKIDGLCDLNLFSPIIESNEEDVFQKYLAMTTVDESNGWYGGTLLGDQDENSEIYQHYAELIQGPAMEPFQNDVEKEKYYADLLRVNMLDCMDDTATETEMEAALSKYNRAGADLGIFPKSCSAQVVDPSQLTRWILGEDWLHKL</sequence>
<feature type="domain" description="SAC" evidence="8">
    <location>
        <begin position="162"/>
        <end position="488"/>
    </location>
</feature>
<dbReference type="InterPro" id="IPR002013">
    <property type="entry name" value="SAC_dom"/>
</dbReference>
<name>A0ABR0U2G9_REHGL</name>
<evidence type="ECO:0000313" key="9">
    <source>
        <dbReference type="EMBL" id="KAK6116688.1"/>
    </source>
</evidence>
<dbReference type="InterPro" id="IPR043573">
    <property type="entry name" value="Fig4-like"/>
</dbReference>
<dbReference type="EMBL" id="JABTTQ020003485">
    <property type="protein sequence ID" value="KAK6116688.1"/>
    <property type="molecule type" value="Genomic_DNA"/>
</dbReference>
<evidence type="ECO:0000256" key="1">
    <source>
        <dbReference type="ARBA" id="ARBA00004148"/>
    </source>
</evidence>
<keyword evidence="2" id="KW-0926">Vacuole</keyword>
<evidence type="ECO:0000256" key="4">
    <source>
        <dbReference type="ARBA" id="ARBA00023136"/>
    </source>
</evidence>
<comment type="catalytic activity">
    <reaction evidence="5">
        <text>a 1,2-diacyl-sn-glycero-3-phospho-(1D-myo-inositol-3,5-bisphosphate) + H2O = a 1,2-diacyl-sn-glycero-3-phospho-(1D-myo-inositol-3-phosphate) + phosphate</text>
        <dbReference type="Rhea" id="RHEA:32955"/>
        <dbReference type="ChEBI" id="CHEBI:15377"/>
        <dbReference type="ChEBI" id="CHEBI:43474"/>
        <dbReference type="ChEBI" id="CHEBI:57923"/>
        <dbReference type="ChEBI" id="CHEBI:58088"/>
    </reaction>
</comment>
<gene>
    <name evidence="9" type="ORF">DH2020_049570</name>
</gene>
<proteinExistence type="predicted"/>
<evidence type="ECO:0000313" key="10">
    <source>
        <dbReference type="Proteomes" id="UP001318860"/>
    </source>
</evidence>
<dbReference type="PANTHER" id="PTHR45738:SF5">
    <property type="entry name" value="POLYPHOSPHOINOSITIDE PHOSPHATASE"/>
    <property type="match status" value="1"/>
</dbReference>
<protein>
    <recommendedName>
        <fullName evidence="8">SAC domain-containing protein</fullName>
    </recommendedName>
</protein>
<dbReference type="PROSITE" id="PS50275">
    <property type="entry name" value="SAC"/>
    <property type="match status" value="1"/>
</dbReference>
<evidence type="ECO:0000256" key="5">
    <source>
        <dbReference type="ARBA" id="ARBA00023337"/>
    </source>
</evidence>
<evidence type="ECO:0000256" key="6">
    <source>
        <dbReference type="ARBA" id="ARBA00023464"/>
    </source>
</evidence>
<reference evidence="9 10" key="1">
    <citation type="journal article" date="2021" name="Comput. Struct. Biotechnol. J.">
        <title>De novo genome assembly of the potent medicinal plant Rehmannia glutinosa using nanopore technology.</title>
        <authorList>
            <person name="Ma L."/>
            <person name="Dong C."/>
            <person name="Song C."/>
            <person name="Wang X."/>
            <person name="Zheng X."/>
            <person name="Niu Y."/>
            <person name="Chen S."/>
            <person name="Feng W."/>
        </authorList>
    </citation>
    <scope>NUCLEOTIDE SEQUENCE [LARGE SCALE GENOMIC DNA]</scope>
    <source>
        <strain evidence="9">DH-2019</strain>
    </source>
</reference>
<evidence type="ECO:0000259" key="8">
    <source>
        <dbReference type="PROSITE" id="PS50275"/>
    </source>
</evidence>
<comment type="subunit">
    <text evidence="6">Component of the PI(3,5)P2 regulatory complex at least composed of ATG18, SAC/FIG4, FAB1 and VAC14.</text>
</comment>
<dbReference type="Pfam" id="PF02383">
    <property type="entry name" value="Syja_N"/>
    <property type="match status" value="2"/>
</dbReference>